<dbReference type="CDD" id="cd00060">
    <property type="entry name" value="FHA"/>
    <property type="match status" value="1"/>
</dbReference>
<name>A0ABT9Y3C8_9FIRM</name>
<proteinExistence type="predicted"/>
<dbReference type="InterPro" id="IPR050923">
    <property type="entry name" value="Cell_Proc_Reg/RNA_Proc"/>
</dbReference>
<reference evidence="2 3" key="1">
    <citation type="submission" date="2023-07" db="EMBL/GenBank/DDBJ databases">
        <title>Genomic Encyclopedia of Type Strains, Phase IV (KMG-IV): sequencing the most valuable type-strain genomes for metagenomic binning, comparative biology and taxonomic classification.</title>
        <authorList>
            <person name="Goeker M."/>
        </authorList>
    </citation>
    <scope>NUCLEOTIDE SEQUENCE [LARGE SCALE GENOMIC DNA]</scope>
    <source>
        <strain evidence="2 3">DSM 16980</strain>
    </source>
</reference>
<organism evidence="2 3">
    <name type="scientific">Pectinatus haikarae</name>
    <dbReference type="NCBI Taxonomy" id="349096"/>
    <lineage>
        <taxon>Bacteria</taxon>
        <taxon>Bacillati</taxon>
        <taxon>Bacillota</taxon>
        <taxon>Negativicutes</taxon>
        <taxon>Selenomonadales</taxon>
        <taxon>Selenomonadaceae</taxon>
        <taxon>Pectinatus</taxon>
    </lineage>
</organism>
<dbReference type="EMBL" id="JAUSUE010000001">
    <property type="protein sequence ID" value="MDQ0202323.1"/>
    <property type="molecule type" value="Genomic_DNA"/>
</dbReference>
<evidence type="ECO:0000259" key="1">
    <source>
        <dbReference type="PROSITE" id="PS50006"/>
    </source>
</evidence>
<keyword evidence="3" id="KW-1185">Reference proteome</keyword>
<dbReference type="PANTHER" id="PTHR23308">
    <property type="entry name" value="NUCLEAR INHIBITOR OF PROTEIN PHOSPHATASE-1"/>
    <property type="match status" value="1"/>
</dbReference>
<gene>
    <name evidence="2" type="ORF">J2S01_000008</name>
</gene>
<comment type="caution">
    <text evidence="2">The sequence shown here is derived from an EMBL/GenBank/DDBJ whole genome shotgun (WGS) entry which is preliminary data.</text>
</comment>
<dbReference type="InterPro" id="IPR042287">
    <property type="entry name" value="FhaA_N_sf"/>
</dbReference>
<dbReference type="Gene3D" id="2.60.200.20">
    <property type="match status" value="1"/>
</dbReference>
<dbReference type="Pfam" id="PF12401">
    <property type="entry name" value="FhaA_N"/>
    <property type="match status" value="1"/>
</dbReference>
<dbReference type="PROSITE" id="PS50006">
    <property type="entry name" value="FHA_DOMAIN"/>
    <property type="match status" value="1"/>
</dbReference>
<evidence type="ECO:0000313" key="3">
    <source>
        <dbReference type="Proteomes" id="UP001239167"/>
    </source>
</evidence>
<sequence>MSFSKMETFLEKHIEGFFNRKFASDLQFAEIQKNIAHIINRNRTKINGMSFAPNYYEILMSEIDYGRICSRKSREMLYEYIVCSVMRQDLFIEDAPFIKFSKNNEMKKGSCDIRAAYMKDEEKDKEICDVAEKTIVIQKPTIKETAAMPSEHVYAVLTVTEGKDIDAHLDIGSQQIHMGRREENEFLLTDPNVSRLHAYISFEKCRHILYDANSLNGTFVNGRKISASCLKDKDIIDMGHTQMVYEVL</sequence>
<dbReference type="SUPFAM" id="SSF49879">
    <property type="entry name" value="SMAD/FHA domain"/>
    <property type="match status" value="1"/>
</dbReference>
<dbReference type="SMART" id="SM00240">
    <property type="entry name" value="FHA"/>
    <property type="match status" value="1"/>
</dbReference>
<dbReference type="InterPro" id="IPR022128">
    <property type="entry name" value="FhaA_N"/>
</dbReference>
<feature type="domain" description="FHA" evidence="1">
    <location>
        <begin position="176"/>
        <end position="225"/>
    </location>
</feature>
<dbReference type="RefSeq" id="WP_196605933.1">
    <property type="nucleotide sequence ID" value="NZ_CP116940.1"/>
</dbReference>
<evidence type="ECO:0000313" key="2">
    <source>
        <dbReference type="EMBL" id="MDQ0202323.1"/>
    </source>
</evidence>
<protein>
    <recommendedName>
        <fullName evidence="1">FHA domain-containing protein</fullName>
    </recommendedName>
</protein>
<dbReference type="Gene3D" id="3.30.2320.60">
    <property type="entry name" value="FhaA, phosphopeptide-binding domain (DUF3662)"/>
    <property type="match status" value="1"/>
</dbReference>
<dbReference type="InterPro" id="IPR000253">
    <property type="entry name" value="FHA_dom"/>
</dbReference>
<accession>A0ABT9Y3C8</accession>
<dbReference type="InterPro" id="IPR008984">
    <property type="entry name" value="SMAD_FHA_dom_sf"/>
</dbReference>
<dbReference type="Pfam" id="PF00498">
    <property type="entry name" value="FHA"/>
    <property type="match status" value="1"/>
</dbReference>
<dbReference type="Proteomes" id="UP001239167">
    <property type="component" value="Unassembled WGS sequence"/>
</dbReference>